<dbReference type="AlphaFoldDB" id="A0A6J4UV74"/>
<dbReference type="InterPro" id="IPR001206">
    <property type="entry name" value="Diacylglycerol_kinase_cat_dom"/>
</dbReference>
<dbReference type="Pfam" id="PF00781">
    <property type="entry name" value="DAGK_cat"/>
    <property type="match status" value="1"/>
</dbReference>
<reference evidence="2" key="1">
    <citation type="submission" date="2020-02" db="EMBL/GenBank/DDBJ databases">
        <authorList>
            <person name="Meier V. D."/>
        </authorList>
    </citation>
    <scope>NUCLEOTIDE SEQUENCE</scope>
    <source>
        <strain evidence="2">AVDCRST_MAG18</strain>
    </source>
</reference>
<dbReference type="GO" id="GO:0019242">
    <property type="term" value="P:methylglyoxal biosynthetic process"/>
    <property type="evidence" value="ECO:0007669"/>
    <property type="project" value="InterPro"/>
</dbReference>
<evidence type="ECO:0000259" key="1">
    <source>
        <dbReference type="PROSITE" id="PS50146"/>
    </source>
</evidence>
<dbReference type="GO" id="GO:0005829">
    <property type="term" value="C:cytosol"/>
    <property type="evidence" value="ECO:0007669"/>
    <property type="project" value="TreeGrafter"/>
</dbReference>
<dbReference type="Pfam" id="PF19279">
    <property type="entry name" value="YegS_C"/>
    <property type="match status" value="1"/>
</dbReference>
<accession>A0A6J4UV74</accession>
<name>A0A6J4UV74_9BACT</name>
<dbReference type="GO" id="GO:0016301">
    <property type="term" value="F:kinase activity"/>
    <property type="evidence" value="ECO:0007669"/>
    <property type="project" value="InterPro"/>
</dbReference>
<dbReference type="InterPro" id="IPR045540">
    <property type="entry name" value="YegS/DAGK_C"/>
</dbReference>
<dbReference type="PROSITE" id="PS50146">
    <property type="entry name" value="DAGK"/>
    <property type="match status" value="1"/>
</dbReference>
<dbReference type="PANTHER" id="PTHR30492">
    <property type="entry name" value="METHYLGLYOXAL SYNTHASE"/>
    <property type="match status" value="1"/>
</dbReference>
<dbReference type="Gene3D" id="3.40.50.10330">
    <property type="entry name" value="Probable inorganic polyphosphate/atp-NAD kinase, domain 1"/>
    <property type="match status" value="1"/>
</dbReference>
<dbReference type="EMBL" id="CADCWN010000082">
    <property type="protein sequence ID" value="CAA9561464.1"/>
    <property type="molecule type" value="Genomic_DNA"/>
</dbReference>
<feature type="domain" description="DAGKc" evidence="1">
    <location>
        <begin position="29"/>
        <end position="157"/>
    </location>
</feature>
<sequence length="353" mass="37025">MPIGRPFGVWGAAPPAVAPDLPGSVAVPPPSRLLVVVLNPSTRRFAADQLIEILRRELGADYAVRLLETHPERDTAAAVRAIVDEATVVLACGGDGTVNAVASGLVGRPTPLAILPGGTTNIIAQGLGIPADPLAICQILRGDALTVAIDVAQIGEHYLLHMGGAGYDAHVMGVTSRAAKRGFGLGAYVVFGARGLLDQPIVDFTIRIDGRTIRERGWMALVANGGDVLTRGLRLGPHISTTDGMLDLVLFTAPGFLDAAASLLSIVARHYRSPYLRYERGKQIEIHADPPLPVEFDGDPAGTTPFIAEVLPGALNVLVPPPGNGRLLGPWLRRNLANLLPPQGATGVLPAEY</sequence>
<protein>
    <recommendedName>
        <fullName evidence="1">DAGKc domain-containing protein</fullName>
    </recommendedName>
</protein>
<gene>
    <name evidence="2" type="ORF">AVDCRST_MAG18-1117</name>
</gene>
<dbReference type="SUPFAM" id="SSF111331">
    <property type="entry name" value="NAD kinase/diacylglycerol kinase-like"/>
    <property type="match status" value="1"/>
</dbReference>
<dbReference type="GO" id="GO:0008929">
    <property type="term" value="F:methylglyoxal synthase activity"/>
    <property type="evidence" value="ECO:0007669"/>
    <property type="project" value="InterPro"/>
</dbReference>
<dbReference type="InterPro" id="IPR004363">
    <property type="entry name" value="Methylgl_synth"/>
</dbReference>
<proteinExistence type="predicted"/>
<dbReference type="Gene3D" id="2.60.200.40">
    <property type="match status" value="1"/>
</dbReference>
<dbReference type="InterPro" id="IPR016064">
    <property type="entry name" value="NAD/diacylglycerol_kinase_sf"/>
</dbReference>
<dbReference type="PANTHER" id="PTHR30492:SF0">
    <property type="entry name" value="METHYLGLYOXAL SYNTHASE"/>
    <property type="match status" value="1"/>
</dbReference>
<dbReference type="InterPro" id="IPR017438">
    <property type="entry name" value="ATP-NAD_kinase_N"/>
</dbReference>
<evidence type="ECO:0000313" key="2">
    <source>
        <dbReference type="EMBL" id="CAA9561464.1"/>
    </source>
</evidence>
<dbReference type="SMART" id="SM00046">
    <property type="entry name" value="DAGKc"/>
    <property type="match status" value="1"/>
</dbReference>
<organism evidence="2">
    <name type="scientific">uncultured Thermomicrobiales bacterium</name>
    <dbReference type="NCBI Taxonomy" id="1645740"/>
    <lineage>
        <taxon>Bacteria</taxon>
        <taxon>Pseudomonadati</taxon>
        <taxon>Thermomicrobiota</taxon>
        <taxon>Thermomicrobia</taxon>
        <taxon>Thermomicrobiales</taxon>
        <taxon>environmental samples</taxon>
    </lineage>
</organism>